<keyword evidence="2" id="KW-1185">Reference proteome</keyword>
<dbReference type="RefSeq" id="WP_149837717.1">
    <property type="nucleotide sequence ID" value="NZ_VUOC01000002.1"/>
</dbReference>
<comment type="caution">
    <text evidence="1">The sequence shown here is derived from an EMBL/GenBank/DDBJ whole genome shotgun (WGS) entry which is preliminary data.</text>
</comment>
<reference evidence="1 2" key="2">
    <citation type="submission" date="2019-09" db="EMBL/GenBank/DDBJ databases">
        <authorList>
            <person name="Jin C."/>
        </authorList>
    </citation>
    <scope>NUCLEOTIDE SEQUENCE [LARGE SCALE GENOMIC DNA]</scope>
    <source>
        <strain evidence="1 2">BN140078</strain>
    </source>
</reference>
<evidence type="ECO:0000313" key="1">
    <source>
        <dbReference type="EMBL" id="KAA2242841.1"/>
    </source>
</evidence>
<accession>A0A5B2VUD5</accession>
<name>A0A5B2VUD5_9BACT</name>
<evidence type="ECO:0000313" key="2">
    <source>
        <dbReference type="Proteomes" id="UP000324611"/>
    </source>
</evidence>
<proteinExistence type="predicted"/>
<organism evidence="1 2">
    <name type="scientific">Chitinophaga agrisoli</name>
    <dbReference type="NCBI Taxonomy" id="2607653"/>
    <lineage>
        <taxon>Bacteria</taxon>
        <taxon>Pseudomonadati</taxon>
        <taxon>Bacteroidota</taxon>
        <taxon>Chitinophagia</taxon>
        <taxon>Chitinophagales</taxon>
        <taxon>Chitinophagaceae</taxon>
        <taxon>Chitinophaga</taxon>
    </lineage>
</organism>
<sequence length="63" mass="7149">MPDESIEHLAATLKWELHQFMASIDSYTKEVEVRATDEHGNEYSASAIYCCGEIENVTDVEKI</sequence>
<protein>
    <submittedName>
        <fullName evidence="1">Uncharacterized protein</fullName>
    </submittedName>
</protein>
<dbReference type="EMBL" id="VUOC01000002">
    <property type="protein sequence ID" value="KAA2242841.1"/>
    <property type="molecule type" value="Genomic_DNA"/>
</dbReference>
<reference evidence="1 2" key="1">
    <citation type="submission" date="2019-09" db="EMBL/GenBank/DDBJ databases">
        <title>Chitinophaga ginsengihumi sp. nov., isolated from soil of ginseng rhizosphere.</title>
        <authorList>
            <person name="Lee J."/>
        </authorList>
    </citation>
    <scope>NUCLEOTIDE SEQUENCE [LARGE SCALE GENOMIC DNA]</scope>
    <source>
        <strain evidence="1 2">BN140078</strain>
    </source>
</reference>
<dbReference type="AlphaFoldDB" id="A0A5B2VUD5"/>
<dbReference type="Proteomes" id="UP000324611">
    <property type="component" value="Unassembled WGS sequence"/>
</dbReference>
<gene>
    <name evidence="1" type="ORF">F0L74_09950</name>
</gene>